<feature type="compositionally biased region" description="Basic and acidic residues" evidence="1">
    <location>
        <begin position="50"/>
        <end position="64"/>
    </location>
</feature>
<dbReference type="EMBL" id="JAGKQM010001049">
    <property type="protein sequence ID" value="KAH0852539.1"/>
    <property type="molecule type" value="Genomic_DNA"/>
</dbReference>
<evidence type="ECO:0000313" key="4">
    <source>
        <dbReference type="Proteomes" id="UP000824890"/>
    </source>
</evidence>
<organism evidence="2 4">
    <name type="scientific">Brassica napus</name>
    <name type="common">Rape</name>
    <dbReference type="NCBI Taxonomy" id="3708"/>
    <lineage>
        <taxon>Eukaryota</taxon>
        <taxon>Viridiplantae</taxon>
        <taxon>Streptophyta</taxon>
        <taxon>Embryophyta</taxon>
        <taxon>Tracheophyta</taxon>
        <taxon>Spermatophyta</taxon>
        <taxon>Magnoliopsida</taxon>
        <taxon>eudicotyledons</taxon>
        <taxon>Gunneridae</taxon>
        <taxon>Pentapetalae</taxon>
        <taxon>rosids</taxon>
        <taxon>malvids</taxon>
        <taxon>Brassicales</taxon>
        <taxon>Brassicaceae</taxon>
        <taxon>Brassiceae</taxon>
        <taxon>Brassica</taxon>
    </lineage>
</organism>
<reference evidence="2 4" key="1">
    <citation type="submission" date="2021-05" db="EMBL/GenBank/DDBJ databases">
        <title>Genome Assembly of Synthetic Allotetraploid Brassica napus Reveals Homoeologous Exchanges between Subgenomes.</title>
        <authorList>
            <person name="Davis J.T."/>
        </authorList>
    </citation>
    <scope>NUCLEOTIDE SEQUENCE [LARGE SCALE GENOMIC DNA]</scope>
    <source>
        <strain evidence="4">cv. Da-Ae</strain>
        <tissue evidence="2">Seedling</tissue>
    </source>
</reference>
<dbReference type="EMBL" id="JAGKQM010000614">
    <property type="protein sequence ID" value="KAH0854020.1"/>
    <property type="molecule type" value="Genomic_DNA"/>
</dbReference>
<comment type="caution">
    <text evidence="2">The sequence shown here is derived from an EMBL/GenBank/DDBJ whole genome shotgun (WGS) entry which is preliminary data.</text>
</comment>
<dbReference type="Proteomes" id="UP000824890">
    <property type="component" value="Unassembled WGS sequence"/>
</dbReference>
<keyword evidence="4" id="KW-1185">Reference proteome</keyword>
<proteinExistence type="predicted"/>
<protein>
    <submittedName>
        <fullName evidence="2">Uncharacterized protein</fullName>
    </submittedName>
</protein>
<evidence type="ECO:0000313" key="2">
    <source>
        <dbReference type="EMBL" id="KAH0852539.1"/>
    </source>
</evidence>
<evidence type="ECO:0000256" key="1">
    <source>
        <dbReference type="SAM" id="MobiDB-lite"/>
    </source>
</evidence>
<name>A0ABQ7XB18_BRANA</name>
<evidence type="ECO:0000313" key="3">
    <source>
        <dbReference type="EMBL" id="KAH0854020.1"/>
    </source>
</evidence>
<gene>
    <name evidence="3" type="ORF">HID58_092676</name>
    <name evidence="2" type="ORF">HID58_093922</name>
</gene>
<feature type="region of interest" description="Disordered" evidence="1">
    <location>
        <begin position="50"/>
        <end position="95"/>
    </location>
</feature>
<feature type="compositionally biased region" description="Basic and acidic residues" evidence="1">
    <location>
        <begin position="77"/>
        <end position="95"/>
    </location>
</feature>
<sequence>MGPWAGAQLAPSLQPALVIARAVEIVRINHLHRPILTRVQLTMADRTETTKRDFARTGKSRYEECPLQSRRPRVRSRRGEAGSDTHFHEHRLESS</sequence>
<accession>A0ABQ7XB18</accession>